<dbReference type="STRING" id="1802164.A3H51_01855"/>
<dbReference type="PANTHER" id="PTHR21716:SF66">
    <property type="entry name" value="TRANSPORT PROTEIN SLL0063-RELATED"/>
    <property type="match status" value="1"/>
</dbReference>
<dbReference type="EMBL" id="MHOJ01000036">
    <property type="protein sequence ID" value="OGZ61776.1"/>
    <property type="molecule type" value="Genomic_DNA"/>
</dbReference>
<evidence type="ECO:0000256" key="2">
    <source>
        <dbReference type="ARBA" id="ARBA00009773"/>
    </source>
</evidence>
<dbReference type="PANTHER" id="PTHR21716">
    <property type="entry name" value="TRANSMEMBRANE PROTEIN"/>
    <property type="match status" value="1"/>
</dbReference>
<evidence type="ECO:0000256" key="3">
    <source>
        <dbReference type="ARBA" id="ARBA00022692"/>
    </source>
</evidence>
<evidence type="ECO:0000256" key="1">
    <source>
        <dbReference type="ARBA" id="ARBA00004141"/>
    </source>
</evidence>
<keyword evidence="3 6" id="KW-0812">Transmembrane</keyword>
<feature type="transmembrane region" description="Helical" evidence="6">
    <location>
        <begin position="234"/>
        <end position="257"/>
    </location>
</feature>
<feature type="transmembrane region" description="Helical" evidence="6">
    <location>
        <begin position="264"/>
        <end position="281"/>
    </location>
</feature>
<comment type="subcellular location">
    <subcellularLocation>
        <location evidence="1">Membrane</location>
        <topology evidence="1">Multi-pass membrane protein</topology>
    </subcellularLocation>
</comment>
<dbReference type="AlphaFoldDB" id="A0A1G2HH06"/>
<organism evidence="7 8">
    <name type="scientific">Candidatus Spechtbacteria bacterium RIFCSPLOWO2_02_FULL_38_8</name>
    <dbReference type="NCBI Taxonomy" id="1802164"/>
    <lineage>
        <taxon>Bacteria</taxon>
        <taxon>Candidatus Spechtiibacteriota</taxon>
    </lineage>
</organism>
<evidence type="ECO:0008006" key="9">
    <source>
        <dbReference type="Google" id="ProtNLM"/>
    </source>
</evidence>
<sequence length="340" mass="37302">MLTKLKTTDISTSTIFRVLTIVLVVVLFFKIWQIVASLFLAIVISTAIEPTLRWLERHSIKRIISVPSLYLLAIAAFFGIFYAILPSLFNEVFVLSQDLPQKLGKIVEEFGSSAFSSVGFLVPALDELFVNFQTKLGAAIPDVVSFISRIFGGILTFLLVIVFSFYLSLRKNDIENSLLAITPPRHKDYVRDLVRRMQKRTGRWLQAVFVLATFMGIAVFAVLTLLGIKFSLTLGIIAGFLEVIPFIGPFIAGILIFGTASTQSLVTGLIAVGAYIALQQIQQIFITPSVMGKAVGLNPLMVLLAVLIGAELAGLWGIIIAIPLAAAFGELFRDLYGIKK</sequence>
<dbReference type="Proteomes" id="UP000178509">
    <property type="component" value="Unassembled WGS sequence"/>
</dbReference>
<protein>
    <recommendedName>
        <fullName evidence="9">AI-2E family transporter</fullName>
    </recommendedName>
</protein>
<evidence type="ECO:0000313" key="8">
    <source>
        <dbReference type="Proteomes" id="UP000178509"/>
    </source>
</evidence>
<comment type="caution">
    <text evidence="7">The sequence shown here is derived from an EMBL/GenBank/DDBJ whole genome shotgun (WGS) entry which is preliminary data.</text>
</comment>
<feature type="transmembrane region" description="Helical" evidence="6">
    <location>
        <begin position="146"/>
        <end position="169"/>
    </location>
</feature>
<proteinExistence type="inferred from homology"/>
<evidence type="ECO:0000256" key="6">
    <source>
        <dbReference type="SAM" id="Phobius"/>
    </source>
</evidence>
<dbReference type="InterPro" id="IPR002549">
    <property type="entry name" value="AI-2E-like"/>
</dbReference>
<accession>A0A1G2HH06</accession>
<feature type="transmembrane region" description="Helical" evidence="6">
    <location>
        <begin position="69"/>
        <end position="89"/>
    </location>
</feature>
<evidence type="ECO:0000256" key="5">
    <source>
        <dbReference type="ARBA" id="ARBA00023136"/>
    </source>
</evidence>
<dbReference type="GO" id="GO:0055085">
    <property type="term" value="P:transmembrane transport"/>
    <property type="evidence" value="ECO:0007669"/>
    <property type="project" value="TreeGrafter"/>
</dbReference>
<reference evidence="7 8" key="1">
    <citation type="journal article" date="2016" name="Nat. Commun.">
        <title>Thousands of microbial genomes shed light on interconnected biogeochemical processes in an aquifer system.</title>
        <authorList>
            <person name="Anantharaman K."/>
            <person name="Brown C.T."/>
            <person name="Hug L.A."/>
            <person name="Sharon I."/>
            <person name="Castelle C.J."/>
            <person name="Probst A.J."/>
            <person name="Thomas B.C."/>
            <person name="Singh A."/>
            <person name="Wilkins M.J."/>
            <person name="Karaoz U."/>
            <person name="Brodie E.L."/>
            <person name="Williams K.H."/>
            <person name="Hubbard S.S."/>
            <person name="Banfield J.F."/>
        </authorList>
    </citation>
    <scope>NUCLEOTIDE SEQUENCE [LARGE SCALE GENOMIC DNA]</scope>
</reference>
<dbReference type="Pfam" id="PF01594">
    <property type="entry name" value="AI-2E_transport"/>
    <property type="match status" value="1"/>
</dbReference>
<evidence type="ECO:0000256" key="4">
    <source>
        <dbReference type="ARBA" id="ARBA00022989"/>
    </source>
</evidence>
<dbReference type="GO" id="GO:0005886">
    <property type="term" value="C:plasma membrane"/>
    <property type="evidence" value="ECO:0007669"/>
    <property type="project" value="UniProtKB-SubCell"/>
</dbReference>
<keyword evidence="5 6" id="KW-0472">Membrane</keyword>
<evidence type="ECO:0000313" key="7">
    <source>
        <dbReference type="EMBL" id="OGZ61776.1"/>
    </source>
</evidence>
<gene>
    <name evidence="7" type="ORF">A3H51_01855</name>
</gene>
<feature type="transmembrane region" description="Helical" evidence="6">
    <location>
        <begin position="204"/>
        <end position="228"/>
    </location>
</feature>
<feature type="transmembrane region" description="Helical" evidence="6">
    <location>
        <begin position="15"/>
        <end position="48"/>
    </location>
</feature>
<comment type="similarity">
    <text evidence="2">Belongs to the autoinducer-2 exporter (AI-2E) (TC 2.A.86) family.</text>
</comment>
<keyword evidence="4 6" id="KW-1133">Transmembrane helix</keyword>
<name>A0A1G2HH06_9BACT</name>
<feature type="transmembrane region" description="Helical" evidence="6">
    <location>
        <begin position="301"/>
        <end position="332"/>
    </location>
</feature>